<dbReference type="Gene3D" id="3.30.40.10">
    <property type="entry name" value="Zinc/RING finger domain, C3HC4 (zinc finger)"/>
    <property type="match status" value="1"/>
</dbReference>
<dbReference type="Proteomes" id="UP000053660">
    <property type="component" value="Unassembled WGS sequence"/>
</dbReference>
<dbReference type="SMART" id="SM00184">
    <property type="entry name" value="RING"/>
    <property type="match status" value="1"/>
</dbReference>
<dbReference type="EMBL" id="KN549200">
    <property type="protein sequence ID" value="KHJ99999.1"/>
    <property type="molecule type" value="Genomic_DNA"/>
</dbReference>
<keyword evidence="7" id="KW-1185">Reference proteome</keyword>
<dbReference type="GO" id="GO:0008270">
    <property type="term" value="F:zinc ion binding"/>
    <property type="evidence" value="ECO:0007669"/>
    <property type="project" value="UniProtKB-KW"/>
</dbReference>
<dbReference type="PROSITE" id="PS50089">
    <property type="entry name" value="ZF_RING_2"/>
    <property type="match status" value="1"/>
</dbReference>
<feature type="region of interest" description="Disordered" evidence="4">
    <location>
        <begin position="200"/>
        <end position="248"/>
    </location>
</feature>
<dbReference type="PANTHER" id="PTHR47820:SF3">
    <property type="entry name" value="OS07G0499800 PROTEIN"/>
    <property type="match status" value="1"/>
</dbReference>
<feature type="compositionally biased region" description="Basic and acidic residues" evidence="4">
    <location>
        <begin position="115"/>
        <end position="127"/>
    </location>
</feature>
<dbReference type="PANTHER" id="PTHR47820">
    <property type="entry name" value="BNAC05G24000D PROTEIN"/>
    <property type="match status" value="1"/>
</dbReference>
<reference evidence="6 7" key="1">
    <citation type="submission" date="2014-03" db="EMBL/GenBank/DDBJ databases">
        <title>Draft genome of the hookworm Oesophagostomum dentatum.</title>
        <authorList>
            <person name="Mitreva M."/>
        </authorList>
    </citation>
    <scope>NUCLEOTIDE SEQUENCE [LARGE SCALE GENOMIC DNA]</scope>
    <source>
        <strain evidence="6 7">OD-Hann</strain>
    </source>
</reference>
<gene>
    <name evidence="6" type="ORF">OESDEN_00062</name>
</gene>
<dbReference type="OrthoDB" id="5876665at2759"/>
<evidence type="ECO:0000256" key="4">
    <source>
        <dbReference type="SAM" id="MobiDB-lite"/>
    </source>
</evidence>
<feature type="region of interest" description="Disordered" evidence="4">
    <location>
        <begin position="19"/>
        <end position="42"/>
    </location>
</feature>
<protein>
    <submittedName>
        <fullName evidence="6">Zinc finger, C3HC4 type</fullName>
    </submittedName>
</protein>
<keyword evidence="1 3" id="KW-0479">Metal-binding</keyword>
<name>A0A0B1TRU6_OESDE</name>
<accession>A0A0B1TRU6</accession>
<dbReference type="CDD" id="cd16647">
    <property type="entry name" value="mRING-HC-C3HC5_NEU1"/>
    <property type="match status" value="1"/>
</dbReference>
<keyword evidence="2" id="KW-0862">Zinc</keyword>
<evidence type="ECO:0000313" key="6">
    <source>
        <dbReference type="EMBL" id="KHJ99999.1"/>
    </source>
</evidence>
<feature type="compositionally biased region" description="Pro residues" evidence="4">
    <location>
        <begin position="139"/>
        <end position="167"/>
    </location>
</feature>
<feature type="domain" description="RING-type" evidence="5">
    <location>
        <begin position="252"/>
        <end position="291"/>
    </location>
</feature>
<evidence type="ECO:0000256" key="2">
    <source>
        <dbReference type="ARBA" id="ARBA00022833"/>
    </source>
</evidence>
<dbReference type="InterPro" id="IPR013083">
    <property type="entry name" value="Znf_RING/FYVE/PHD"/>
</dbReference>
<proteinExistence type="predicted"/>
<evidence type="ECO:0000313" key="7">
    <source>
        <dbReference type="Proteomes" id="UP000053660"/>
    </source>
</evidence>
<feature type="compositionally biased region" description="Low complexity" evidence="4">
    <location>
        <begin position="21"/>
        <end position="40"/>
    </location>
</feature>
<feature type="compositionally biased region" description="Polar residues" evidence="4">
    <location>
        <begin position="200"/>
        <end position="231"/>
    </location>
</feature>
<sequence>MYFDIYGSTQAIKLRGTMPVSRSHSPLPRTTSSTTSAPTRVALPPLPTMIRRESPAVPPARPAQPYEFSSNILRVLLRDEANGTTGAPIPNLLDDEDDENNSPRPQNRPTLPPRRPTDEPVLRRTVDDLLTDVPSVTVPRPPPIAPRPTPLLGPLPAPPSRPPPPTPTSIIGTLSTGGTSTSLHGASSALESLLSRQSGVAQDLPSSSRSSMPNLQSLSVPTATRAKSAQLSIGRESAERDEGQQGDEMDECTVCMSARVNSALYKCGHSCMCYDCAMQTYRSSGLCPLCRASIMDVIKIFKA</sequence>
<evidence type="ECO:0000259" key="5">
    <source>
        <dbReference type="PROSITE" id="PS50089"/>
    </source>
</evidence>
<dbReference type="InterPro" id="IPR001841">
    <property type="entry name" value="Znf_RING"/>
</dbReference>
<organism evidence="6 7">
    <name type="scientific">Oesophagostomum dentatum</name>
    <name type="common">Nodular worm</name>
    <dbReference type="NCBI Taxonomy" id="61180"/>
    <lineage>
        <taxon>Eukaryota</taxon>
        <taxon>Metazoa</taxon>
        <taxon>Ecdysozoa</taxon>
        <taxon>Nematoda</taxon>
        <taxon>Chromadorea</taxon>
        <taxon>Rhabditida</taxon>
        <taxon>Rhabditina</taxon>
        <taxon>Rhabditomorpha</taxon>
        <taxon>Strongyloidea</taxon>
        <taxon>Strongylidae</taxon>
        <taxon>Oesophagostomum</taxon>
    </lineage>
</organism>
<evidence type="ECO:0000256" key="3">
    <source>
        <dbReference type="PROSITE-ProRule" id="PRU00175"/>
    </source>
</evidence>
<dbReference type="SUPFAM" id="SSF57850">
    <property type="entry name" value="RING/U-box"/>
    <property type="match status" value="1"/>
</dbReference>
<keyword evidence="1 3" id="KW-0863">Zinc-finger</keyword>
<evidence type="ECO:0000256" key="1">
    <source>
        <dbReference type="ARBA" id="ARBA00022771"/>
    </source>
</evidence>
<feature type="compositionally biased region" description="Low complexity" evidence="4">
    <location>
        <begin position="168"/>
        <end position="186"/>
    </location>
</feature>
<dbReference type="Pfam" id="PF13920">
    <property type="entry name" value="zf-C3HC4_3"/>
    <property type="match status" value="1"/>
</dbReference>
<dbReference type="AlphaFoldDB" id="A0A0B1TRU6"/>
<feature type="region of interest" description="Disordered" evidence="4">
    <location>
        <begin position="83"/>
        <end position="186"/>
    </location>
</feature>